<organism evidence="5 6">
    <name type="scientific">Abeliophyllum distichum</name>
    <dbReference type="NCBI Taxonomy" id="126358"/>
    <lineage>
        <taxon>Eukaryota</taxon>
        <taxon>Viridiplantae</taxon>
        <taxon>Streptophyta</taxon>
        <taxon>Embryophyta</taxon>
        <taxon>Tracheophyta</taxon>
        <taxon>Spermatophyta</taxon>
        <taxon>Magnoliopsida</taxon>
        <taxon>eudicotyledons</taxon>
        <taxon>Gunneridae</taxon>
        <taxon>Pentapetalae</taxon>
        <taxon>asterids</taxon>
        <taxon>lamiids</taxon>
        <taxon>Lamiales</taxon>
        <taxon>Oleaceae</taxon>
        <taxon>Forsythieae</taxon>
        <taxon>Abeliophyllum</taxon>
    </lineage>
</organism>
<feature type="repeat" description="PPR" evidence="3">
    <location>
        <begin position="359"/>
        <end position="389"/>
    </location>
</feature>
<comment type="similarity">
    <text evidence="1">Belongs to the PPR family. P subfamily.</text>
</comment>
<dbReference type="EMBL" id="JBFOLK010000008">
    <property type="protein sequence ID" value="KAL2493451.1"/>
    <property type="molecule type" value="Genomic_DNA"/>
</dbReference>
<keyword evidence="6" id="KW-1185">Reference proteome</keyword>
<dbReference type="Proteomes" id="UP001604336">
    <property type="component" value="Unassembled WGS sequence"/>
</dbReference>
<comment type="caution">
    <text evidence="5">The sequence shown here is derived from an EMBL/GenBank/DDBJ whole genome shotgun (WGS) entry which is preliminary data.</text>
</comment>
<accession>A0ABD1RYC6</accession>
<feature type="repeat" description="PPR" evidence="3">
    <location>
        <begin position="396"/>
        <end position="430"/>
    </location>
</feature>
<reference evidence="6" key="1">
    <citation type="submission" date="2024-07" db="EMBL/GenBank/DDBJ databases">
        <title>Two chromosome-level genome assemblies of Korean endemic species Abeliophyllum distichum and Forsythia ovata (Oleaceae).</title>
        <authorList>
            <person name="Jang H."/>
        </authorList>
    </citation>
    <scope>NUCLEOTIDE SEQUENCE [LARGE SCALE GENOMIC DNA]</scope>
</reference>
<dbReference type="NCBIfam" id="TIGR00756">
    <property type="entry name" value="PPR"/>
    <property type="match status" value="5"/>
</dbReference>
<dbReference type="PROSITE" id="PS51375">
    <property type="entry name" value="PPR"/>
    <property type="match status" value="5"/>
</dbReference>
<feature type="compositionally biased region" description="Acidic residues" evidence="4">
    <location>
        <begin position="1"/>
        <end position="25"/>
    </location>
</feature>
<gene>
    <name evidence="5" type="ORF">Adt_29079</name>
</gene>
<dbReference type="InterPro" id="IPR050667">
    <property type="entry name" value="PPR-containing_protein"/>
</dbReference>
<feature type="compositionally biased region" description="Polar residues" evidence="4">
    <location>
        <begin position="49"/>
        <end position="60"/>
    </location>
</feature>
<evidence type="ECO:0000313" key="5">
    <source>
        <dbReference type="EMBL" id="KAL2493451.1"/>
    </source>
</evidence>
<dbReference type="InterPro" id="IPR002885">
    <property type="entry name" value="PPR_rpt"/>
</dbReference>
<feature type="repeat" description="PPR" evidence="3">
    <location>
        <begin position="465"/>
        <end position="499"/>
    </location>
</feature>
<proteinExistence type="inferred from homology"/>
<dbReference type="InterPro" id="IPR011990">
    <property type="entry name" value="TPR-like_helical_dom_sf"/>
</dbReference>
<dbReference type="PANTHER" id="PTHR47939">
    <property type="entry name" value="MEMBRANE-ASSOCIATED SALT-INDUCIBLE PROTEIN-LIKE"/>
    <property type="match status" value="1"/>
</dbReference>
<evidence type="ECO:0000256" key="2">
    <source>
        <dbReference type="ARBA" id="ARBA00022737"/>
    </source>
</evidence>
<evidence type="ECO:0000256" key="3">
    <source>
        <dbReference type="PROSITE-ProRule" id="PRU00708"/>
    </source>
</evidence>
<dbReference type="Pfam" id="PF13812">
    <property type="entry name" value="PPR_3"/>
    <property type="match status" value="1"/>
</dbReference>
<sequence>MVENEKDDLEEPDEYFMNSEDDVNDNDFMYDSNDLERIAVDLNPDPSYSLEQLGSGSRSGASVRIEEQHADAIGKDTDSNHSNDPTSKELNTDYSYGEKNLCLMKKMRTFAIAIWISGFKKKHAELYDVGASSSHREKIMRQYTLRAQLRDIDLPLQLKHNLTVGSHRGSNTEKVLESVKAKLDAPCISEVLKRCVVKEPQLGLRFFIWSGLHPTYRHSSYMYSKACKLFGLEKNPSILVDVISAYRDENSVVSVKMFKVVLNLCRAAKDEKLGLWVLRKMKEFNCRPDTVAYNVVIRLVVEKGVLDEAMGLMREMGLIDLYPDMITYVSMIKGFCDVGRLEDACQLIKCMKGHGCLPNAVVYSTLLDGVCKHGSLEKALEFLEKMEKEDEDCRPNVVTYSTLIKGFVEKGRAVEALGVLDRMEYTGIQPNRVTITALIDGLCKEGLVEEACKVIDRVSGGSEQHNKFYGLLVVSLCRIGKTKEAERIIRMMIASGMKPNDFVSSTIIKSIFLEHRVLDGYGLFDSLEKSGHFPAINSDICSIMLAGLCEKSHLVEAAKLATLMVERRIQLKSPYVQNIVEYLKNYGEDDLASHIGSIDSKL</sequence>
<evidence type="ECO:0000256" key="4">
    <source>
        <dbReference type="SAM" id="MobiDB-lite"/>
    </source>
</evidence>
<keyword evidence="2" id="KW-0677">Repeat</keyword>
<protein>
    <submittedName>
        <fullName evidence="5">Pentatricopeptide repeat-containing protein</fullName>
    </submittedName>
</protein>
<evidence type="ECO:0000256" key="1">
    <source>
        <dbReference type="ARBA" id="ARBA00007626"/>
    </source>
</evidence>
<feature type="repeat" description="PPR" evidence="3">
    <location>
        <begin position="289"/>
        <end position="323"/>
    </location>
</feature>
<feature type="region of interest" description="Disordered" evidence="4">
    <location>
        <begin position="1"/>
        <end position="91"/>
    </location>
</feature>
<feature type="repeat" description="PPR" evidence="3">
    <location>
        <begin position="324"/>
        <end position="358"/>
    </location>
</feature>
<dbReference type="Pfam" id="PF01535">
    <property type="entry name" value="PPR"/>
    <property type="match status" value="1"/>
</dbReference>
<name>A0ABD1RYC6_9LAMI</name>
<dbReference type="Pfam" id="PF13041">
    <property type="entry name" value="PPR_2"/>
    <property type="match status" value="2"/>
</dbReference>
<evidence type="ECO:0000313" key="6">
    <source>
        <dbReference type="Proteomes" id="UP001604336"/>
    </source>
</evidence>
<dbReference type="AlphaFoldDB" id="A0ABD1RYC6"/>
<feature type="compositionally biased region" description="Basic and acidic residues" evidence="4">
    <location>
        <begin position="64"/>
        <end position="91"/>
    </location>
</feature>
<dbReference type="Gene3D" id="1.25.40.10">
    <property type="entry name" value="Tetratricopeptide repeat domain"/>
    <property type="match status" value="4"/>
</dbReference>
<dbReference type="PANTHER" id="PTHR47939:SF14">
    <property type="entry name" value="PENTATRICOPEPTIDE REPEAT-CONTAINING PROTEIN MITOCHONDRIAL"/>
    <property type="match status" value="1"/>
</dbReference>